<evidence type="ECO:0000313" key="2">
    <source>
        <dbReference type="EMBL" id="AMK75958.1"/>
    </source>
</evidence>
<dbReference type="Pfam" id="PF12872">
    <property type="entry name" value="OST-HTH"/>
    <property type="match status" value="1"/>
</dbReference>
<dbReference type="PANTHER" id="PTHR35811">
    <property type="entry name" value="SLR1870 PROTEIN"/>
    <property type="match status" value="1"/>
</dbReference>
<dbReference type="Pfam" id="PF01936">
    <property type="entry name" value="NYN"/>
    <property type="match status" value="1"/>
</dbReference>
<gene>
    <name evidence="2" type="ORF">JT25_005545</name>
</gene>
<name>A0A126T1K3_9GAMM</name>
<keyword evidence="3" id="KW-1185">Reference proteome</keyword>
<protein>
    <recommendedName>
        <fullName evidence="1">HTH OST-type domain-containing protein</fullName>
    </recommendedName>
</protein>
<dbReference type="CDD" id="cd11297">
    <property type="entry name" value="PIN_LabA-like_N_1"/>
    <property type="match status" value="1"/>
</dbReference>
<sequence length="409" mass="45539">MTMTKTDRIAVFVDAENVTNWIKHDGISLLISELQQIGQIIIRRAYGVWSRPALAMHQSAINQHGFELIHCYHPVTGKNTADIQMTVDVIECAWQLPNINYFVLVTGDSDFTPVFRRLREMDKEVIGVGQHSTLSECVKTSCSRFIYTDEVIDTLTVPNAAVAKPAVVNSKVTDTTKPSLTQSQAVSMVTAQLKSAAEPINICQIKNTLKQKARDFDEGHYGFKNFTDFVKTIEGVQLTKKGTINFAQLADNLKTTEPKITNPSLAETYKNLLKKHNAFPDNADILKTIYTHAVAVKDVHSDSAALREAIFAICHQVDSSITKTTINKAFSLFIRMDLVHTEKAKGGIDAVRVRKIALKDFLLKSDKLVIAKLLELKKANALELKSKEIKKITLSAISKDTIKKLIGEK</sequence>
<feature type="domain" description="HTH OST-type" evidence="1">
    <location>
        <begin position="181"/>
        <end position="251"/>
    </location>
</feature>
<dbReference type="CDD" id="cd10146">
    <property type="entry name" value="LabA_like_C"/>
    <property type="match status" value="1"/>
</dbReference>
<reference evidence="2 3" key="1">
    <citation type="journal article" date="2015" name="Environ. Microbiol.">
        <title>Methane oxidation coupled to nitrate reduction under hypoxia by the Gammaproteobacterium Methylomonas denitrificans, sp. nov. type strain FJG1.</title>
        <authorList>
            <person name="Kits K.D."/>
            <person name="Klotz M.G."/>
            <person name="Stein L.Y."/>
        </authorList>
    </citation>
    <scope>NUCLEOTIDE SEQUENCE [LARGE SCALE GENOMIC DNA]</scope>
    <source>
        <strain evidence="2 3">FJG1</strain>
    </source>
</reference>
<dbReference type="PROSITE" id="PS51644">
    <property type="entry name" value="HTH_OST"/>
    <property type="match status" value="1"/>
</dbReference>
<proteinExistence type="predicted"/>
<dbReference type="InterPro" id="IPR025605">
    <property type="entry name" value="OST-HTH/LOTUS_dom"/>
</dbReference>
<dbReference type="InterPro" id="IPR021139">
    <property type="entry name" value="NYN"/>
</dbReference>
<evidence type="ECO:0000259" key="1">
    <source>
        <dbReference type="PROSITE" id="PS51644"/>
    </source>
</evidence>
<dbReference type="STRING" id="1538553.JT25_005545"/>
<dbReference type="PANTHER" id="PTHR35811:SF1">
    <property type="entry name" value="HTH OST-TYPE DOMAIN-CONTAINING PROTEIN"/>
    <property type="match status" value="1"/>
</dbReference>
<dbReference type="Proteomes" id="UP000030512">
    <property type="component" value="Chromosome"/>
</dbReference>
<dbReference type="GO" id="GO:0004540">
    <property type="term" value="F:RNA nuclease activity"/>
    <property type="evidence" value="ECO:0007669"/>
    <property type="project" value="InterPro"/>
</dbReference>
<dbReference type="KEGG" id="mdn:JT25_005545"/>
<dbReference type="Gene3D" id="3.30.420.610">
    <property type="entry name" value="LOTUS domain-like"/>
    <property type="match status" value="1"/>
</dbReference>
<dbReference type="AlphaFoldDB" id="A0A126T1K3"/>
<dbReference type="OrthoDB" id="9783963at2"/>
<dbReference type="EMBL" id="CP014476">
    <property type="protein sequence ID" value="AMK75958.1"/>
    <property type="molecule type" value="Genomic_DNA"/>
</dbReference>
<accession>A0A126T1K3</accession>
<dbReference type="Gene3D" id="3.40.50.1010">
    <property type="entry name" value="5'-nuclease"/>
    <property type="match status" value="1"/>
</dbReference>
<organism evidence="2 3">
    <name type="scientific">Methylomonas denitrificans</name>
    <dbReference type="NCBI Taxonomy" id="1538553"/>
    <lineage>
        <taxon>Bacteria</taxon>
        <taxon>Pseudomonadati</taxon>
        <taxon>Pseudomonadota</taxon>
        <taxon>Gammaproteobacteria</taxon>
        <taxon>Methylococcales</taxon>
        <taxon>Methylococcaceae</taxon>
        <taxon>Methylomonas</taxon>
    </lineage>
</organism>
<evidence type="ECO:0000313" key="3">
    <source>
        <dbReference type="Proteomes" id="UP000030512"/>
    </source>
</evidence>
<dbReference type="InterPro" id="IPR041966">
    <property type="entry name" value="LOTUS-like"/>
</dbReference>